<organism evidence="1 2">
    <name type="scientific">Rhynchophorus ferrugineus</name>
    <name type="common">Red palm weevil</name>
    <name type="synonym">Curculio ferrugineus</name>
    <dbReference type="NCBI Taxonomy" id="354439"/>
    <lineage>
        <taxon>Eukaryota</taxon>
        <taxon>Metazoa</taxon>
        <taxon>Ecdysozoa</taxon>
        <taxon>Arthropoda</taxon>
        <taxon>Hexapoda</taxon>
        <taxon>Insecta</taxon>
        <taxon>Pterygota</taxon>
        <taxon>Neoptera</taxon>
        <taxon>Endopterygota</taxon>
        <taxon>Coleoptera</taxon>
        <taxon>Polyphaga</taxon>
        <taxon>Cucujiformia</taxon>
        <taxon>Curculionidae</taxon>
        <taxon>Dryophthorinae</taxon>
        <taxon>Rhynchophorus</taxon>
    </lineage>
</organism>
<reference evidence="1" key="1">
    <citation type="submission" date="2020-08" db="EMBL/GenBank/DDBJ databases">
        <title>Genome sequencing and assembly of the red palm weevil Rhynchophorus ferrugineus.</title>
        <authorList>
            <person name="Dias G.B."/>
            <person name="Bergman C.M."/>
            <person name="Manee M."/>
        </authorList>
    </citation>
    <scope>NUCLEOTIDE SEQUENCE</scope>
    <source>
        <strain evidence="1">AA-2017</strain>
        <tissue evidence="1">Whole larva</tissue>
    </source>
</reference>
<accession>A0A834MG57</accession>
<dbReference type="Proteomes" id="UP000625711">
    <property type="component" value="Unassembled WGS sequence"/>
</dbReference>
<dbReference type="OrthoDB" id="6019958at2759"/>
<proteinExistence type="predicted"/>
<dbReference type="GO" id="GO:0005761">
    <property type="term" value="C:mitochondrial ribosome"/>
    <property type="evidence" value="ECO:0007669"/>
    <property type="project" value="InterPro"/>
</dbReference>
<dbReference type="GO" id="GO:0003735">
    <property type="term" value="F:structural constituent of ribosome"/>
    <property type="evidence" value="ECO:0007669"/>
    <property type="project" value="TreeGrafter"/>
</dbReference>
<comment type="caution">
    <text evidence="1">The sequence shown here is derived from an EMBL/GenBank/DDBJ whole genome shotgun (WGS) entry which is preliminary data.</text>
</comment>
<dbReference type="GO" id="GO:0032543">
    <property type="term" value="P:mitochondrial translation"/>
    <property type="evidence" value="ECO:0007669"/>
    <property type="project" value="TreeGrafter"/>
</dbReference>
<dbReference type="EMBL" id="JAACXV010000391">
    <property type="protein sequence ID" value="KAF7278700.1"/>
    <property type="molecule type" value="Genomic_DNA"/>
</dbReference>
<dbReference type="Pfam" id="PF14978">
    <property type="entry name" value="MRP-63"/>
    <property type="match status" value="1"/>
</dbReference>
<dbReference type="InterPro" id="IPR016576">
    <property type="entry name" value="Ribosomal_mL63"/>
</dbReference>
<dbReference type="AlphaFoldDB" id="A0A834MG57"/>
<sequence>MKLFPALFRRKYMPPGHIHRGKRRIVQEVKPEDLRQLKDRFEIEEKNMFFLRHSFLSPEQSHGHARALGKNEQNYLKTVRKDRPFYENVSIESRLAHLRVNESWD</sequence>
<name>A0A834MG57_RHYFE</name>
<gene>
    <name evidence="1" type="ORF">GWI33_008078</name>
</gene>
<keyword evidence="2" id="KW-1185">Reference proteome</keyword>
<evidence type="ECO:0000313" key="1">
    <source>
        <dbReference type="EMBL" id="KAF7278700.1"/>
    </source>
</evidence>
<dbReference type="PANTHER" id="PTHR14520">
    <property type="entry name" value="MITOCHONDRIAL RIBOSOMAL PROTEIN 63"/>
    <property type="match status" value="1"/>
</dbReference>
<evidence type="ECO:0008006" key="3">
    <source>
        <dbReference type="Google" id="ProtNLM"/>
    </source>
</evidence>
<protein>
    <recommendedName>
        <fullName evidence="3">Ribosomal protein 63 mitochondrial</fullName>
    </recommendedName>
</protein>
<evidence type="ECO:0000313" key="2">
    <source>
        <dbReference type="Proteomes" id="UP000625711"/>
    </source>
</evidence>
<dbReference type="PANTHER" id="PTHR14520:SF4">
    <property type="entry name" value="LARGE RIBOSOMAL SUBUNIT PROTEIN ML63"/>
    <property type="match status" value="1"/>
</dbReference>